<reference evidence="3" key="1">
    <citation type="journal article" date="2011" name="Nat. Genet.">
        <title>The Arabidopsis lyrata genome sequence and the basis of rapid genome size change.</title>
        <authorList>
            <person name="Hu T.T."/>
            <person name="Pattyn P."/>
            <person name="Bakker E.G."/>
            <person name="Cao J."/>
            <person name="Cheng J.-F."/>
            <person name="Clark R.M."/>
            <person name="Fahlgren N."/>
            <person name="Fawcett J.A."/>
            <person name="Grimwood J."/>
            <person name="Gundlach H."/>
            <person name="Haberer G."/>
            <person name="Hollister J.D."/>
            <person name="Ossowski S."/>
            <person name="Ottilar R.P."/>
            <person name="Salamov A.A."/>
            <person name="Schneeberger K."/>
            <person name="Spannagl M."/>
            <person name="Wang X."/>
            <person name="Yang L."/>
            <person name="Nasrallah M.E."/>
            <person name="Bergelson J."/>
            <person name="Carrington J.C."/>
            <person name="Gaut B.S."/>
            <person name="Schmutz J."/>
            <person name="Mayer K.F.X."/>
            <person name="Van de Peer Y."/>
            <person name="Grigoriev I.V."/>
            <person name="Nordborg M."/>
            <person name="Weigel D."/>
            <person name="Guo Y.-L."/>
        </authorList>
    </citation>
    <scope>NUCLEOTIDE SEQUENCE [LARGE SCALE GENOMIC DNA]</scope>
    <source>
        <strain evidence="3">cv. MN47</strain>
    </source>
</reference>
<evidence type="ECO:0000256" key="1">
    <source>
        <dbReference type="SAM" id="MobiDB-lite"/>
    </source>
</evidence>
<protein>
    <submittedName>
        <fullName evidence="2">Predicted protein</fullName>
    </submittedName>
</protein>
<accession>D7KYC2</accession>
<dbReference type="EMBL" id="GL348714">
    <property type="protein sequence ID" value="EFH64512.1"/>
    <property type="molecule type" value="Genomic_DNA"/>
</dbReference>
<organism evidence="3">
    <name type="scientific">Arabidopsis lyrata subsp. lyrata</name>
    <name type="common">Lyre-leaved rock-cress</name>
    <dbReference type="NCBI Taxonomy" id="81972"/>
    <lineage>
        <taxon>Eukaryota</taxon>
        <taxon>Viridiplantae</taxon>
        <taxon>Streptophyta</taxon>
        <taxon>Embryophyta</taxon>
        <taxon>Tracheophyta</taxon>
        <taxon>Spermatophyta</taxon>
        <taxon>Magnoliopsida</taxon>
        <taxon>eudicotyledons</taxon>
        <taxon>Gunneridae</taxon>
        <taxon>Pentapetalae</taxon>
        <taxon>rosids</taxon>
        <taxon>malvids</taxon>
        <taxon>Brassicales</taxon>
        <taxon>Brassicaceae</taxon>
        <taxon>Camelineae</taxon>
        <taxon>Arabidopsis</taxon>
    </lineage>
</organism>
<dbReference type="Proteomes" id="UP000008694">
    <property type="component" value="Unassembled WGS sequence"/>
</dbReference>
<feature type="region of interest" description="Disordered" evidence="1">
    <location>
        <begin position="1"/>
        <end position="23"/>
    </location>
</feature>
<sequence>MVGNWGFSQPQLDFGGGAGRGGDTQLSQRSIWVIVPTLKKRKSGRGDASLGDLGHGRGAGLDLSGRSVRVIVPTVKLTVLLKIAPK</sequence>
<evidence type="ECO:0000313" key="2">
    <source>
        <dbReference type="EMBL" id="EFH64512.1"/>
    </source>
</evidence>
<name>D7KYC2_ARALL</name>
<proteinExistence type="predicted"/>
<keyword evidence="3" id="KW-1185">Reference proteome</keyword>
<dbReference type="HOGENOM" id="CLU_2500972_0_0_1"/>
<dbReference type="Gramene" id="Al_scaffold_0002_718">
    <property type="protein sequence ID" value="Al_scaffold_0002_718"/>
    <property type="gene ID" value="Al_scaffold_0002_718"/>
</dbReference>
<evidence type="ECO:0000313" key="3">
    <source>
        <dbReference type="Proteomes" id="UP000008694"/>
    </source>
</evidence>
<gene>
    <name evidence="2" type="ORF">ARALYDRAFT_675568</name>
</gene>
<dbReference type="AlphaFoldDB" id="D7KYC2"/>
<feature type="compositionally biased region" description="Polar residues" evidence="1">
    <location>
        <begin position="1"/>
        <end position="11"/>
    </location>
</feature>